<feature type="region of interest" description="Disordered" evidence="1">
    <location>
        <begin position="173"/>
        <end position="193"/>
    </location>
</feature>
<dbReference type="Proteomes" id="UP000198583">
    <property type="component" value="Unassembled WGS sequence"/>
</dbReference>
<dbReference type="EMBL" id="FOYL01000002">
    <property type="protein sequence ID" value="SFR06408.1"/>
    <property type="molecule type" value="Genomic_DNA"/>
</dbReference>
<dbReference type="STRING" id="84724.SAMN04488564_1021002"/>
<protein>
    <submittedName>
        <fullName evidence="2">Uncharacterized protein</fullName>
    </submittedName>
</protein>
<accession>A0A1I6DM19</accession>
<evidence type="ECO:0000256" key="1">
    <source>
        <dbReference type="SAM" id="MobiDB-lite"/>
    </source>
</evidence>
<evidence type="ECO:0000313" key="3">
    <source>
        <dbReference type="Proteomes" id="UP000198583"/>
    </source>
</evidence>
<gene>
    <name evidence="2" type="ORF">SAMN04488564_1021002</name>
</gene>
<evidence type="ECO:0000313" key="2">
    <source>
        <dbReference type="EMBL" id="SFR06408.1"/>
    </source>
</evidence>
<feature type="region of interest" description="Disordered" evidence="1">
    <location>
        <begin position="283"/>
        <end position="313"/>
    </location>
</feature>
<keyword evidence="3" id="KW-1185">Reference proteome</keyword>
<name>A0A1I6DM19_9PSEU</name>
<organism evidence="2 3">
    <name type="scientific">Lentzea waywayandensis</name>
    <dbReference type="NCBI Taxonomy" id="84724"/>
    <lineage>
        <taxon>Bacteria</taxon>
        <taxon>Bacillati</taxon>
        <taxon>Actinomycetota</taxon>
        <taxon>Actinomycetes</taxon>
        <taxon>Pseudonocardiales</taxon>
        <taxon>Pseudonocardiaceae</taxon>
        <taxon>Lentzea</taxon>
    </lineage>
</organism>
<proteinExistence type="predicted"/>
<dbReference type="AlphaFoldDB" id="A0A1I6DM19"/>
<sequence>MLVRLRPVVTATQTADGLHLRGWASSCTLSGGTGLWKVWQRLAPQLEAGIPRSALEVPSDAAPAVRAAVSLILEQLWEHDMLVEMPAWGADAPAPNVAAWLESAAAAPVEAWQRLRAATVVVSGPGPLESAAVRAAEAVGLTVRWSGTAAQAAEAGQTAEAAQTTEAGHTTTLAPITPHANKSEPAAGLLHGSDAPIPPAGRELVVSAGTLAVLAGCGTEVGYVLPPTTGSLSSLNTEVTMRTAARLGITGEPSEILATLIGSAAIHRLACAIAGLPDPAAELATTGPATTPATTTGPATTGPATTPATTEPTPTYPMALVAHATPLRATYHPLLQGPPTADPWRALEALTDNELGPVDTPAFGPLAQVPANLATSGDALGIGTTADAARLNAALNALKTDGVIGIDETHARGAALRQAARHHRGEPADAHEWTGDPTAHRWWKALTARFGVPAVVRVERLASGVHKAEISNGRQILAWAVEATAADAVAFAALAATGYAQAGRTGTAHLNGATPCRATDNPDWVTRQWHWPADVRDREERLQQAIARLPGVRVVPLRLDPELRSAGLKAYR</sequence>
<reference evidence="3" key="1">
    <citation type="submission" date="2016-10" db="EMBL/GenBank/DDBJ databases">
        <authorList>
            <person name="Varghese N."/>
            <person name="Submissions S."/>
        </authorList>
    </citation>
    <scope>NUCLEOTIDE SEQUENCE [LARGE SCALE GENOMIC DNA]</scope>
    <source>
        <strain evidence="3">DSM 44232</strain>
    </source>
</reference>